<dbReference type="PANTHER" id="PTHR10934:SF2">
    <property type="entry name" value="LARGE RIBOSOMAL SUBUNIT PROTEIN EL18"/>
    <property type="match status" value="1"/>
</dbReference>
<evidence type="ECO:0000256" key="1">
    <source>
        <dbReference type="ARBA" id="ARBA00006815"/>
    </source>
</evidence>
<dbReference type="InterPro" id="IPR036227">
    <property type="entry name" value="Ribosomal_uL15/eL18_sf"/>
</dbReference>
<evidence type="ECO:0000259" key="7">
    <source>
        <dbReference type="Pfam" id="PF17135"/>
    </source>
</evidence>
<dbReference type="AlphaFoldDB" id="A0A7R8D138"/>
<feature type="region of interest" description="Disordered" evidence="6">
    <location>
        <begin position="148"/>
        <end position="187"/>
    </location>
</feature>
<accession>A0A7R8D138</accession>
<name>A0A7R8D138_LEPSM</name>
<evidence type="ECO:0000256" key="2">
    <source>
        <dbReference type="ARBA" id="ARBA00022980"/>
    </source>
</evidence>
<dbReference type="Pfam" id="PF17135">
    <property type="entry name" value="Ribosomal_L18"/>
    <property type="match status" value="1"/>
</dbReference>
<dbReference type="InterPro" id="IPR021131">
    <property type="entry name" value="Ribosomal_uL15/eL18"/>
</dbReference>
<dbReference type="PANTHER" id="PTHR10934">
    <property type="entry name" value="60S RIBOSOMAL PROTEIN L18"/>
    <property type="match status" value="1"/>
</dbReference>
<dbReference type="SUPFAM" id="SSF52080">
    <property type="entry name" value="Ribosomal proteins L15p and L18e"/>
    <property type="match status" value="1"/>
</dbReference>
<dbReference type="InterPro" id="IPR000039">
    <property type="entry name" value="Ribosomal_eL18"/>
</dbReference>
<evidence type="ECO:0000256" key="3">
    <source>
        <dbReference type="ARBA" id="ARBA00023274"/>
    </source>
</evidence>
<proteinExistence type="inferred from homology"/>
<protein>
    <recommendedName>
        <fullName evidence="4">Large ribosomal subunit protein eL18</fullName>
    </recommendedName>
    <alternativeName>
        <fullName evidence="5">60S ribosomal protein L18</fullName>
    </alternativeName>
</protein>
<reference evidence="8" key="1">
    <citation type="submission" date="2021-02" db="EMBL/GenBank/DDBJ databases">
        <authorList>
            <person name="Bekaert M."/>
        </authorList>
    </citation>
    <scope>NUCLEOTIDE SEQUENCE</scope>
    <source>
        <strain evidence="8">IoA-00</strain>
    </source>
</reference>
<dbReference type="GO" id="GO:0006412">
    <property type="term" value="P:translation"/>
    <property type="evidence" value="ECO:0007669"/>
    <property type="project" value="InterPro"/>
</dbReference>
<evidence type="ECO:0000256" key="4">
    <source>
        <dbReference type="ARBA" id="ARBA00035218"/>
    </source>
</evidence>
<dbReference type="GO" id="GO:0003723">
    <property type="term" value="F:RNA binding"/>
    <property type="evidence" value="ECO:0007669"/>
    <property type="project" value="TreeGrafter"/>
</dbReference>
<comment type="similarity">
    <text evidence="1">Belongs to the eukaryotic ribosomal protein eL18 family.</text>
</comment>
<dbReference type="OrthoDB" id="6353017at2759"/>
<feature type="domain" description="Large ribosomal subunit protein uL15/eL18" evidence="7">
    <location>
        <begin position="2"/>
        <end position="187"/>
    </location>
</feature>
<dbReference type="Proteomes" id="UP000675881">
    <property type="component" value="Chromosome 6"/>
</dbReference>
<keyword evidence="3" id="KW-0687">Ribonucleoprotein</keyword>
<dbReference type="FunFam" id="3.100.10.10:FF:000001">
    <property type="entry name" value="60S ribosomal protein L18"/>
    <property type="match status" value="1"/>
</dbReference>
<keyword evidence="2" id="KW-0689">Ribosomal protein</keyword>
<dbReference type="GO" id="GO:0022625">
    <property type="term" value="C:cytosolic large ribosomal subunit"/>
    <property type="evidence" value="ECO:0007669"/>
    <property type="project" value="TreeGrafter"/>
</dbReference>
<sequence>MGVDIRHNKDRKVRRTEPVSQDIYLRLLVKLYRFLARRTDAKFNRIVLKRLFMSRIHRPPVGLARLVRLMKKDGRQNKIAVIVGSVTDDQRIFTIPKLTVVALHVSEKARERILKAGGEILTFDQLAVRAPLGKDTVLVQGRRTAREANRHFGAPGVPGSHSKPFVRSKGRKFERARGRRESRGYKK</sequence>
<dbReference type="GO" id="GO:0003735">
    <property type="term" value="F:structural constituent of ribosome"/>
    <property type="evidence" value="ECO:0007669"/>
    <property type="project" value="InterPro"/>
</dbReference>
<feature type="compositionally biased region" description="Basic and acidic residues" evidence="6">
    <location>
        <begin position="171"/>
        <end position="187"/>
    </location>
</feature>
<evidence type="ECO:0000256" key="6">
    <source>
        <dbReference type="SAM" id="MobiDB-lite"/>
    </source>
</evidence>
<gene>
    <name evidence="8" type="ORF">LSAA_12021</name>
</gene>
<organism evidence="8 9">
    <name type="scientific">Lepeophtheirus salmonis</name>
    <name type="common">Salmon louse</name>
    <name type="synonym">Caligus salmonis</name>
    <dbReference type="NCBI Taxonomy" id="72036"/>
    <lineage>
        <taxon>Eukaryota</taxon>
        <taxon>Metazoa</taxon>
        <taxon>Ecdysozoa</taxon>
        <taxon>Arthropoda</taxon>
        <taxon>Crustacea</taxon>
        <taxon>Multicrustacea</taxon>
        <taxon>Hexanauplia</taxon>
        <taxon>Copepoda</taxon>
        <taxon>Siphonostomatoida</taxon>
        <taxon>Caligidae</taxon>
        <taxon>Lepeophtheirus</taxon>
    </lineage>
</organism>
<evidence type="ECO:0000313" key="8">
    <source>
        <dbReference type="EMBL" id="CAF2966506.1"/>
    </source>
</evidence>
<dbReference type="EMBL" id="HG994585">
    <property type="protein sequence ID" value="CAF2966506.1"/>
    <property type="molecule type" value="Genomic_DNA"/>
</dbReference>
<evidence type="ECO:0000313" key="9">
    <source>
        <dbReference type="Proteomes" id="UP000675881"/>
    </source>
</evidence>
<evidence type="ECO:0000256" key="5">
    <source>
        <dbReference type="ARBA" id="ARBA00035323"/>
    </source>
</evidence>
<dbReference type="OMA" id="IDICHKN"/>
<keyword evidence="9" id="KW-1185">Reference proteome</keyword>
<dbReference type="Gene3D" id="3.100.10.10">
    <property type="match status" value="1"/>
</dbReference>